<evidence type="ECO:0000256" key="5">
    <source>
        <dbReference type="ARBA" id="ARBA00022989"/>
    </source>
</evidence>
<keyword evidence="5 7" id="KW-1133">Transmembrane helix</keyword>
<keyword evidence="4 7" id="KW-0812">Transmembrane</keyword>
<reference evidence="8" key="1">
    <citation type="submission" date="2020-01" db="EMBL/GenBank/DDBJ databases">
        <authorList>
            <person name="Rat A."/>
        </authorList>
    </citation>
    <scope>NUCLEOTIDE SEQUENCE</scope>
    <source>
        <strain evidence="8">LMG 31231</strain>
    </source>
</reference>
<dbReference type="GO" id="GO:0042907">
    <property type="term" value="F:xanthine transmembrane transporter activity"/>
    <property type="evidence" value="ECO:0007669"/>
    <property type="project" value="TreeGrafter"/>
</dbReference>
<keyword evidence="6 7" id="KW-0472">Membrane</keyword>
<evidence type="ECO:0000256" key="2">
    <source>
        <dbReference type="ARBA" id="ARBA00008821"/>
    </source>
</evidence>
<feature type="transmembrane region" description="Helical" evidence="7">
    <location>
        <begin position="190"/>
        <end position="212"/>
    </location>
</feature>
<dbReference type="PANTHER" id="PTHR42810">
    <property type="entry name" value="PURINE PERMEASE C1399.01C-RELATED"/>
    <property type="match status" value="1"/>
</dbReference>
<sequence>MSAAAGTRPLAERLAASFSREGDRNPAHVPDVVLGLEDHASLPRTIGLALQQVAIQSIYFVLPGVVAAAFGADPLAATNFLCLSLVGLAVYAVLQALTRGPVGSGYAIPAIPSAVLLAPMLLAAQMGAGMAEAAALTILAGVAMMGFAPLVRRLSTLMPTEVTGVVVFLIGASVLPTVMSLLRFDAAAPAAALPQLIVALGCFFVMVVLGVLRSVVAPYAVLIGGVAGTAAALGMGMAPPGAETLLAAAPWFAVPQPPSPPDFGFGATVTAPFLLCLIAALASLIGTVVAFQRATDGAWTRPDPGPLRRGILAHGLAIALTGMVGGMGPAASSACVGVSIATRTFARSIAMAGAGILFLLAFCPKAAALFVLVPAPVQAAMLLYVAGFMMAQGCEMVVVRTLDTRRTVVAGLGLSTGLAVLAAPGFFAAAVPALAAPLAMGGLAAFLANLVTLPLVKRTQAFTVPFGAGAPDLLEDRCFAIGGAWSLRGETVRKLHHALIEIGDLLAGRGLREMTVTATQQEETVVLAVAFAGAPLPPPARRPRLEDAEAGGDALEAMSLWLALREASRHATRSTPQGQELRIEFLD</sequence>
<dbReference type="Pfam" id="PF00860">
    <property type="entry name" value="Xan_ur_permease"/>
    <property type="match status" value="1"/>
</dbReference>
<dbReference type="GO" id="GO:0005886">
    <property type="term" value="C:plasma membrane"/>
    <property type="evidence" value="ECO:0007669"/>
    <property type="project" value="TreeGrafter"/>
</dbReference>
<evidence type="ECO:0000313" key="8">
    <source>
        <dbReference type="EMBL" id="MBR0673345.1"/>
    </source>
</evidence>
<feature type="transmembrane region" description="Helical" evidence="7">
    <location>
        <begin position="408"/>
        <end position="428"/>
    </location>
</feature>
<evidence type="ECO:0000256" key="7">
    <source>
        <dbReference type="SAM" id="Phobius"/>
    </source>
</evidence>
<reference evidence="8" key="2">
    <citation type="journal article" date="2021" name="Syst. Appl. Microbiol.">
        <title>Roseomonas hellenica sp. nov., isolated from roots of wild-growing Alkanna tinctoria.</title>
        <authorList>
            <person name="Rat A."/>
            <person name="Naranjo H.D."/>
            <person name="Lebbe L."/>
            <person name="Cnockaert M."/>
            <person name="Krigas N."/>
            <person name="Grigoriadou K."/>
            <person name="Maloupa E."/>
            <person name="Willems A."/>
        </authorList>
    </citation>
    <scope>NUCLEOTIDE SEQUENCE</scope>
    <source>
        <strain evidence="8">LMG 31231</strain>
    </source>
</reference>
<evidence type="ECO:0000256" key="6">
    <source>
        <dbReference type="ARBA" id="ARBA00023136"/>
    </source>
</evidence>
<name>A0A9X9X1R6_9PROT</name>
<gene>
    <name evidence="8" type="ORF">GXW76_19380</name>
</gene>
<comment type="caution">
    <text evidence="8">The sequence shown here is derived from an EMBL/GenBank/DDBJ whole genome shotgun (WGS) entry which is preliminary data.</text>
</comment>
<dbReference type="PANTHER" id="PTHR42810:SF2">
    <property type="entry name" value="PURINE PERMEASE C1399.01C-RELATED"/>
    <property type="match status" value="1"/>
</dbReference>
<dbReference type="EMBL" id="JAAEDM010000068">
    <property type="protein sequence ID" value="MBR0673345.1"/>
    <property type="molecule type" value="Genomic_DNA"/>
</dbReference>
<dbReference type="Proteomes" id="UP001138751">
    <property type="component" value="Unassembled WGS sequence"/>
</dbReference>
<feature type="transmembrane region" description="Helical" evidence="7">
    <location>
        <begin position="76"/>
        <end position="94"/>
    </location>
</feature>
<accession>A0A9X9X1R6</accession>
<proteinExistence type="inferred from homology"/>
<feature type="transmembrane region" description="Helical" evidence="7">
    <location>
        <begin position="349"/>
        <end position="373"/>
    </location>
</feature>
<evidence type="ECO:0000256" key="1">
    <source>
        <dbReference type="ARBA" id="ARBA00004141"/>
    </source>
</evidence>
<evidence type="ECO:0000256" key="3">
    <source>
        <dbReference type="ARBA" id="ARBA00022448"/>
    </source>
</evidence>
<feature type="transmembrane region" description="Helical" evidence="7">
    <location>
        <begin position="163"/>
        <end position="184"/>
    </location>
</feature>
<feature type="transmembrane region" description="Helical" evidence="7">
    <location>
        <begin position="133"/>
        <end position="151"/>
    </location>
</feature>
<feature type="transmembrane region" description="Helical" evidence="7">
    <location>
        <begin position="269"/>
        <end position="291"/>
    </location>
</feature>
<keyword evidence="3" id="KW-0813">Transport</keyword>
<dbReference type="RefSeq" id="WP_211863754.1">
    <property type="nucleotide sequence ID" value="NZ_JAAEDM010000068.1"/>
</dbReference>
<feature type="transmembrane region" description="Helical" evidence="7">
    <location>
        <begin position="434"/>
        <end position="456"/>
    </location>
</feature>
<keyword evidence="9" id="KW-1185">Reference proteome</keyword>
<dbReference type="AlphaFoldDB" id="A0A9X9X1R6"/>
<feature type="transmembrane region" description="Helical" evidence="7">
    <location>
        <begin position="219"/>
        <end position="238"/>
    </location>
</feature>
<dbReference type="InterPro" id="IPR006043">
    <property type="entry name" value="NCS2"/>
</dbReference>
<evidence type="ECO:0008006" key="10">
    <source>
        <dbReference type="Google" id="ProtNLM"/>
    </source>
</evidence>
<evidence type="ECO:0000313" key="9">
    <source>
        <dbReference type="Proteomes" id="UP001138751"/>
    </source>
</evidence>
<protein>
    <recommendedName>
        <fullName evidence="10">Xanthine/uracil permease</fullName>
    </recommendedName>
</protein>
<comment type="similarity">
    <text evidence="2">Belongs to the nucleobase:cation symporter-2 (NCS2) (TC 2.A.40) family.</text>
</comment>
<comment type="subcellular location">
    <subcellularLocation>
        <location evidence="1">Membrane</location>
        <topology evidence="1">Multi-pass membrane protein</topology>
    </subcellularLocation>
</comment>
<feature type="transmembrane region" description="Helical" evidence="7">
    <location>
        <begin position="53"/>
        <end position="70"/>
    </location>
</feature>
<feature type="transmembrane region" description="Helical" evidence="7">
    <location>
        <begin position="106"/>
        <end position="127"/>
    </location>
</feature>
<evidence type="ECO:0000256" key="4">
    <source>
        <dbReference type="ARBA" id="ARBA00022692"/>
    </source>
</evidence>
<organism evidence="8 9">
    <name type="scientific">Neoroseomonas soli</name>
    <dbReference type="NCBI Taxonomy" id="1081025"/>
    <lineage>
        <taxon>Bacteria</taxon>
        <taxon>Pseudomonadati</taxon>
        <taxon>Pseudomonadota</taxon>
        <taxon>Alphaproteobacteria</taxon>
        <taxon>Acetobacterales</taxon>
        <taxon>Acetobacteraceae</taxon>
        <taxon>Neoroseomonas</taxon>
    </lineage>
</organism>